<name>M3Y2Q9_MUSPF</name>
<dbReference type="EMBL" id="AEYP01049495">
    <property type="status" value="NOT_ANNOTATED_CDS"/>
    <property type="molecule type" value="Genomic_DNA"/>
</dbReference>
<feature type="region of interest" description="Disordered" evidence="1">
    <location>
        <begin position="1"/>
        <end position="37"/>
    </location>
</feature>
<dbReference type="AlphaFoldDB" id="M3Y2Q9"/>
<evidence type="ECO:0000256" key="1">
    <source>
        <dbReference type="SAM" id="MobiDB-lite"/>
    </source>
</evidence>
<evidence type="ECO:0000313" key="2">
    <source>
        <dbReference type="Ensembl" id="ENSMPUP00000005610.1"/>
    </source>
</evidence>
<feature type="compositionally biased region" description="Gly residues" evidence="1">
    <location>
        <begin position="1"/>
        <end position="11"/>
    </location>
</feature>
<sequence length="55" mass="5613">LRGGAGGGGATKPGRVPEVRNGEGTRHRWQPACGRPRLPAHAALGHAAEGAIPWP</sequence>
<protein>
    <submittedName>
        <fullName evidence="2">Uncharacterized protein</fullName>
    </submittedName>
</protein>
<dbReference type="Ensembl" id="ENSMPUT00000005707.1">
    <property type="protein sequence ID" value="ENSMPUP00000005610.1"/>
    <property type="gene ID" value="ENSMPUG00000005655.1"/>
</dbReference>
<organism evidence="2">
    <name type="scientific">Mustela putorius furo</name>
    <name type="common">European domestic ferret</name>
    <name type="synonym">Mustela furo</name>
    <dbReference type="NCBI Taxonomy" id="9669"/>
    <lineage>
        <taxon>Eukaryota</taxon>
        <taxon>Metazoa</taxon>
        <taxon>Chordata</taxon>
        <taxon>Craniata</taxon>
        <taxon>Vertebrata</taxon>
        <taxon>Euteleostomi</taxon>
        <taxon>Mammalia</taxon>
        <taxon>Eutheria</taxon>
        <taxon>Laurasiatheria</taxon>
        <taxon>Carnivora</taxon>
        <taxon>Caniformia</taxon>
        <taxon>Musteloidea</taxon>
        <taxon>Mustelidae</taxon>
        <taxon>Mustelinae</taxon>
        <taxon>Mustela</taxon>
    </lineage>
</organism>
<dbReference type="InParanoid" id="M3Y2Q9"/>
<feature type="compositionally biased region" description="Basic and acidic residues" evidence="1">
    <location>
        <begin position="15"/>
        <end position="26"/>
    </location>
</feature>
<dbReference type="HOGENOM" id="CLU_3037702_0_0_1"/>
<reference evidence="2" key="1">
    <citation type="submission" date="2024-06" db="UniProtKB">
        <authorList>
            <consortium name="Ensembl"/>
        </authorList>
    </citation>
    <scope>IDENTIFICATION</scope>
</reference>
<accession>M3Y2Q9</accession>
<proteinExistence type="predicted"/>